<feature type="non-terminal residue" evidence="1">
    <location>
        <position position="83"/>
    </location>
</feature>
<dbReference type="Pfam" id="PF00429">
    <property type="entry name" value="TLV_coat"/>
    <property type="match status" value="1"/>
</dbReference>
<feature type="non-terminal residue" evidence="1">
    <location>
        <position position="1"/>
    </location>
</feature>
<dbReference type="EMBL" id="VXBV01001443">
    <property type="protein sequence ID" value="NXO90702.1"/>
    <property type="molecule type" value="Genomic_DNA"/>
</dbReference>
<proteinExistence type="predicted"/>
<evidence type="ECO:0000313" key="1">
    <source>
        <dbReference type="EMBL" id="NXO90702.1"/>
    </source>
</evidence>
<gene>
    <name evidence="1" type="primary">Fv4_2</name>
    <name evidence="1" type="ORF">CERBRA_R15252</name>
</gene>
<dbReference type="OrthoDB" id="9306952at2759"/>
<accession>A0A7L1VZ69</accession>
<dbReference type="Proteomes" id="UP000536092">
    <property type="component" value="Unassembled WGS sequence"/>
</dbReference>
<organism evidence="1 2">
    <name type="scientific">Certhia brachydactyla</name>
    <name type="common">short-toed tree-creeper</name>
    <dbReference type="NCBI Taxonomy" id="73330"/>
    <lineage>
        <taxon>Eukaryota</taxon>
        <taxon>Metazoa</taxon>
        <taxon>Chordata</taxon>
        <taxon>Craniata</taxon>
        <taxon>Vertebrata</taxon>
        <taxon>Euteleostomi</taxon>
        <taxon>Archelosauria</taxon>
        <taxon>Archosauria</taxon>
        <taxon>Dinosauria</taxon>
        <taxon>Saurischia</taxon>
        <taxon>Theropoda</taxon>
        <taxon>Coelurosauria</taxon>
        <taxon>Aves</taxon>
        <taxon>Neognathae</taxon>
        <taxon>Neoaves</taxon>
        <taxon>Telluraves</taxon>
        <taxon>Australaves</taxon>
        <taxon>Passeriformes</taxon>
        <taxon>Certhiidae</taxon>
        <taxon>Certhiinae</taxon>
        <taxon>Certhia</taxon>
    </lineage>
</organism>
<name>A0A7L1VZ69_9PASS</name>
<comment type="caution">
    <text evidence="1">The sequence shown here is derived from an EMBL/GenBank/DDBJ whole genome shotgun (WGS) entry which is preliminary data.</text>
</comment>
<dbReference type="AlphaFoldDB" id="A0A7L1VZ69"/>
<protein>
    <submittedName>
        <fullName evidence="1">ENV2 protein</fullName>
    </submittedName>
</protein>
<reference evidence="1 2" key="1">
    <citation type="submission" date="2019-09" db="EMBL/GenBank/DDBJ databases">
        <title>Bird 10,000 Genomes (B10K) Project - Family phase.</title>
        <authorList>
            <person name="Zhang G."/>
        </authorList>
    </citation>
    <scope>NUCLEOTIDE SEQUENCE [LARGE SCALE GENOMIC DNA]</scope>
    <source>
        <strain evidence="1">B10K-DU-002-20</strain>
        <tissue evidence="1">Muscle</tissue>
    </source>
</reference>
<evidence type="ECO:0000313" key="2">
    <source>
        <dbReference type="Proteomes" id="UP000536092"/>
    </source>
</evidence>
<sequence length="83" mass="9454">EAPPYDLFTRMLQAAFVSLNISRPNLTKSCWLCYDTRPPFYEVVGLTTQFSYSKESSPKQCKWNTHRRGITLEMVSGQGTCIG</sequence>
<dbReference type="InterPro" id="IPR018154">
    <property type="entry name" value="TLV/ENV_coat_polyprotein"/>
</dbReference>
<keyword evidence="2" id="KW-1185">Reference proteome</keyword>